<dbReference type="GO" id="GO:0004553">
    <property type="term" value="F:hydrolase activity, hydrolyzing O-glycosyl compounds"/>
    <property type="evidence" value="ECO:0007669"/>
    <property type="project" value="InterPro"/>
</dbReference>
<organism evidence="2 3">
    <name type="scientific">Dictyobacter vulcani</name>
    <dbReference type="NCBI Taxonomy" id="2607529"/>
    <lineage>
        <taxon>Bacteria</taxon>
        <taxon>Bacillati</taxon>
        <taxon>Chloroflexota</taxon>
        <taxon>Ktedonobacteria</taxon>
        <taxon>Ktedonobacterales</taxon>
        <taxon>Dictyobacteraceae</taxon>
        <taxon>Dictyobacter</taxon>
    </lineage>
</organism>
<dbReference type="Pfam" id="PF00232">
    <property type="entry name" value="Glyco_hydro_1"/>
    <property type="match status" value="1"/>
</dbReference>
<name>A0A5J4KVC1_9CHLR</name>
<dbReference type="InterPro" id="IPR001360">
    <property type="entry name" value="Glyco_hydro_1"/>
</dbReference>
<dbReference type="PROSITE" id="PS00653">
    <property type="entry name" value="GLYCOSYL_HYDROL_F1_2"/>
    <property type="match status" value="1"/>
</dbReference>
<comment type="caution">
    <text evidence="2">The sequence shown here is derived from an EMBL/GenBank/DDBJ whole genome shotgun (WGS) entry which is preliminary data.</text>
</comment>
<dbReference type="InterPro" id="IPR017853">
    <property type="entry name" value="GH"/>
</dbReference>
<reference evidence="2 3" key="1">
    <citation type="submission" date="2019-10" db="EMBL/GenBank/DDBJ databases">
        <title>Dictyobacter vulcani sp. nov., within the class Ktedonobacteria, isolated from soil of volcanic Mt. Zao.</title>
        <authorList>
            <person name="Zheng Y."/>
            <person name="Wang C.M."/>
            <person name="Sakai Y."/>
            <person name="Abe K."/>
            <person name="Yokota A."/>
            <person name="Yabe S."/>
        </authorList>
    </citation>
    <scope>NUCLEOTIDE SEQUENCE [LARGE SCALE GENOMIC DNA]</scope>
    <source>
        <strain evidence="2 3">W12</strain>
    </source>
</reference>
<dbReference type="InterPro" id="IPR033132">
    <property type="entry name" value="GH_1_N_CS"/>
</dbReference>
<dbReference type="GO" id="GO:0005975">
    <property type="term" value="P:carbohydrate metabolic process"/>
    <property type="evidence" value="ECO:0007669"/>
    <property type="project" value="InterPro"/>
</dbReference>
<evidence type="ECO:0000256" key="1">
    <source>
        <dbReference type="SAM" id="MobiDB-lite"/>
    </source>
</evidence>
<proteinExistence type="predicted"/>
<evidence type="ECO:0000313" key="2">
    <source>
        <dbReference type="EMBL" id="GER91553.1"/>
    </source>
</evidence>
<dbReference type="AlphaFoldDB" id="A0A5J4KVC1"/>
<keyword evidence="3" id="KW-1185">Reference proteome</keyword>
<feature type="compositionally biased region" description="Basic residues" evidence="1">
    <location>
        <begin position="54"/>
        <end position="65"/>
    </location>
</feature>
<dbReference type="Proteomes" id="UP000326912">
    <property type="component" value="Unassembled WGS sequence"/>
</dbReference>
<feature type="region of interest" description="Disordered" evidence="1">
    <location>
        <begin position="44"/>
        <end position="74"/>
    </location>
</feature>
<dbReference type="EMBL" id="BKZW01000004">
    <property type="protein sequence ID" value="GER91553.1"/>
    <property type="molecule type" value="Genomic_DNA"/>
</dbReference>
<dbReference type="SUPFAM" id="SSF51445">
    <property type="entry name" value="(Trans)glycosidases"/>
    <property type="match status" value="1"/>
</dbReference>
<evidence type="ECO:0000313" key="3">
    <source>
        <dbReference type="Proteomes" id="UP000326912"/>
    </source>
</evidence>
<dbReference type="Gene3D" id="3.20.20.80">
    <property type="entry name" value="Glycosidases"/>
    <property type="match status" value="1"/>
</dbReference>
<protein>
    <submittedName>
        <fullName evidence="2">Uncharacterized protein</fullName>
    </submittedName>
</protein>
<sequence length="74" mass="8017">MNKEPQTSIYSREDAELAARFLADFLWGAATSAYQIEGAAAADGRAPQSGIASRPRRVKPSRARPARSPMITII</sequence>
<gene>
    <name evidence="2" type="ORF">KDW_57150</name>
</gene>
<accession>A0A5J4KVC1</accession>